<evidence type="ECO:0000256" key="4">
    <source>
        <dbReference type="SAM" id="MobiDB-lite"/>
    </source>
</evidence>
<evidence type="ECO:0000256" key="1">
    <source>
        <dbReference type="ARBA" id="ARBA00012528"/>
    </source>
</evidence>
<dbReference type="InterPro" id="IPR000160">
    <property type="entry name" value="GGDEF_dom"/>
</dbReference>
<evidence type="ECO:0000313" key="7">
    <source>
        <dbReference type="EMBL" id="MDQ2065670.1"/>
    </source>
</evidence>
<dbReference type="SMART" id="SM00267">
    <property type="entry name" value="GGDEF"/>
    <property type="match status" value="1"/>
</dbReference>
<dbReference type="InterPro" id="IPR050469">
    <property type="entry name" value="Diguanylate_Cyclase"/>
</dbReference>
<name>A0ABU0VXN7_9RHOB</name>
<dbReference type="SMART" id="SM00448">
    <property type="entry name" value="REC"/>
    <property type="match status" value="1"/>
</dbReference>
<dbReference type="Proteomes" id="UP001239680">
    <property type="component" value="Unassembled WGS sequence"/>
</dbReference>
<comment type="caution">
    <text evidence="7">The sequence shown here is derived from an EMBL/GenBank/DDBJ whole genome shotgun (WGS) entry which is preliminary data.</text>
</comment>
<sequence>MHRRILIIDALATNRIVFKVKLSEAFYSPLIASDGQTGLALARLEQPDLVLLDLSLPDQSATEILRALRADPRTRAIPVIAVTDSLDLDERLKALSAGADDVLAKPLREELLLARLRNLLRAKGELGAVTSAWAMPAQAVLGLSENSTSFDAKGIVALVCDRPEDALRWKCQLQPMLRDCLVTMSPDQALKLAPYHGSSLGGLADAPLQPAPDDNSPFPATERRRNPPAVIPDIFVIPTDMSVSGAGLRLMSELFSRPATRHAAICLALPNAEADPATMAYDLGADDVVSQAVDPRELVLRLRILLRRKRQTDWQRASVEDGLRMAVIDPLTGLHNRRFALPRLAEIAAHSAREGLDFAVMVVDLDHFKAVNDRFGHLAGDRVLTDVALRLSDNLRISDLLARIGGEEFLVALPQTPYDKAQQVAQRLRQVISEHPIVLPSGEPLTVTASIGVAMGAAGRDTGSSPEQQMIDVADLVESADQALRASKLSGRNQVTFATRTAA</sequence>
<evidence type="ECO:0000256" key="3">
    <source>
        <dbReference type="PROSITE-ProRule" id="PRU00169"/>
    </source>
</evidence>
<dbReference type="SUPFAM" id="SSF55073">
    <property type="entry name" value="Nucleotide cyclase"/>
    <property type="match status" value="1"/>
</dbReference>
<evidence type="ECO:0000259" key="5">
    <source>
        <dbReference type="PROSITE" id="PS50110"/>
    </source>
</evidence>
<dbReference type="GO" id="GO:0052621">
    <property type="term" value="F:diguanylate cyclase activity"/>
    <property type="evidence" value="ECO:0007669"/>
    <property type="project" value="UniProtKB-EC"/>
</dbReference>
<dbReference type="RefSeq" id="WP_306679365.1">
    <property type="nucleotide sequence ID" value="NZ_JAVDBT010000004.1"/>
</dbReference>
<dbReference type="PROSITE" id="PS50110">
    <property type="entry name" value="RESPONSE_REGULATORY"/>
    <property type="match status" value="1"/>
</dbReference>
<evidence type="ECO:0000259" key="6">
    <source>
        <dbReference type="PROSITE" id="PS50887"/>
    </source>
</evidence>
<dbReference type="EMBL" id="JAVDBT010000004">
    <property type="protein sequence ID" value="MDQ2065670.1"/>
    <property type="molecule type" value="Genomic_DNA"/>
</dbReference>
<dbReference type="PANTHER" id="PTHR45138">
    <property type="entry name" value="REGULATORY COMPONENTS OF SENSORY TRANSDUCTION SYSTEM"/>
    <property type="match status" value="1"/>
</dbReference>
<dbReference type="InterPro" id="IPR043128">
    <property type="entry name" value="Rev_trsase/Diguanyl_cyclase"/>
</dbReference>
<comment type="catalytic activity">
    <reaction evidence="2">
        <text>2 GTP = 3',3'-c-di-GMP + 2 diphosphate</text>
        <dbReference type="Rhea" id="RHEA:24898"/>
        <dbReference type="ChEBI" id="CHEBI:33019"/>
        <dbReference type="ChEBI" id="CHEBI:37565"/>
        <dbReference type="ChEBI" id="CHEBI:58805"/>
        <dbReference type="EC" id="2.7.7.65"/>
    </reaction>
</comment>
<dbReference type="CDD" id="cd01949">
    <property type="entry name" value="GGDEF"/>
    <property type="match status" value="1"/>
</dbReference>
<dbReference type="InterPro" id="IPR001789">
    <property type="entry name" value="Sig_transdc_resp-reg_receiver"/>
</dbReference>
<evidence type="ECO:0000256" key="2">
    <source>
        <dbReference type="ARBA" id="ARBA00034247"/>
    </source>
</evidence>
<proteinExistence type="predicted"/>
<organism evidence="7 8">
    <name type="scientific">Pseudogemmobacter lacusdianii</name>
    <dbReference type="NCBI Taxonomy" id="3069608"/>
    <lineage>
        <taxon>Bacteria</taxon>
        <taxon>Pseudomonadati</taxon>
        <taxon>Pseudomonadota</taxon>
        <taxon>Alphaproteobacteria</taxon>
        <taxon>Rhodobacterales</taxon>
        <taxon>Paracoccaceae</taxon>
        <taxon>Pseudogemmobacter</taxon>
    </lineage>
</organism>
<dbReference type="PROSITE" id="PS50887">
    <property type="entry name" value="GGDEF"/>
    <property type="match status" value="1"/>
</dbReference>
<dbReference type="Pfam" id="PF00072">
    <property type="entry name" value="Response_reg"/>
    <property type="match status" value="1"/>
</dbReference>
<feature type="modified residue" description="4-aspartylphosphate" evidence="3">
    <location>
        <position position="53"/>
    </location>
</feature>
<keyword evidence="7" id="KW-0808">Transferase</keyword>
<dbReference type="InterPro" id="IPR011006">
    <property type="entry name" value="CheY-like_superfamily"/>
</dbReference>
<dbReference type="Pfam" id="PF00990">
    <property type="entry name" value="GGDEF"/>
    <property type="match status" value="1"/>
</dbReference>
<dbReference type="InterPro" id="IPR029787">
    <property type="entry name" value="Nucleotide_cyclase"/>
</dbReference>
<evidence type="ECO:0000313" key="8">
    <source>
        <dbReference type="Proteomes" id="UP001239680"/>
    </source>
</evidence>
<protein>
    <recommendedName>
        <fullName evidence="1">diguanylate cyclase</fullName>
        <ecNumber evidence="1">2.7.7.65</ecNumber>
    </recommendedName>
</protein>
<dbReference type="SUPFAM" id="SSF52172">
    <property type="entry name" value="CheY-like"/>
    <property type="match status" value="2"/>
</dbReference>
<dbReference type="NCBIfam" id="TIGR00254">
    <property type="entry name" value="GGDEF"/>
    <property type="match status" value="1"/>
</dbReference>
<accession>A0ABU0VXN7</accession>
<dbReference type="PANTHER" id="PTHR45138:SF9">
    <property type="entry name" value="DIGUANYLATE CYCLASE DGCM-RELATED"/>
    <property type="match status" value="1"/>
</dbReference>
<keyword evidence="3" id="KW-0597">Phosphoprotein</keyword>
<reference evidence="7 8" key="1">
    <citation type="submission" date="2023-08" db="EMBL/GenBank/DDBJ databases">
        <title>Characterization of two Paracoccaceae strains isolated from Phycosphere and proposal of Xinfangfangia lacusdiani sp. nov.</title>
        <authorList>
            <person name="Deng Y."/>
            <person name="Zhang Y.Q."/>
        </authorList>
    </citation>
    <scope>NUCLEOTIDE SEQUENCE [LARGE SCALE GENOMIC DNA]</scope>
    <source>
        <strain evidence="7 8">CPCC 101601</strain>
    </source>
</reference>
<keyword evidence="7" id="KW-0548">Nucleotidyltransferase</keyword>
<gene>
    <name evidence="7" type="ORF">Q9295_04750</name>
</gene>
<feature type="region of interest" description="Disordered" evidence="4">
    <location>
        <begin position="203"/>
        <end position="225"/>
    </location>
</feature>
<feature type="domain" description="GGDEF" evidence="6">
    <location>
        <begin position="356"/>
        <end position="500"/>
    </location>
</feature>
<keyword evidence="8" id="KW-1185">Reference proteome</keyword>
<dbReference type="Gene3D" id="3.30.70.270">
    <property type="match status" value="1"/>
</dbReference>
<dbReference type="Gene3D" id="3.40.50.2300">
    <property type="match status" value="2"/>
</dbReference>
<feature type="domain" description="Response regulatory" evidence="5">
    <location>
        <begin position="4"/>
        <end position="120"/>
    </location>
</feature>
<dbReference type="EC" id="2.7.7.65" evidence="1"/>